<reference evidence="1 2" key="1">
    <citation type="journal article" date="2012" name="BMC Genomics">
        <title>The Caulobacter crescentus phage phiCbK: genomics of a canonical phage.</title>
        <authorList>
            <person name="Gill J.J."/>
            <person name="Berry J.D."/>
            <person name="Russell W.K."/>
            <person name="Lessor L."/>
            <person name="Escobar Garcia D.A."/>
            <person name="Hernandez D."/>
            <person name="Kane A."/>
            <person name="Keene J."/>
            <person name="Maddox M."/>
            <person name="Martin R."/>
            <person name="Mohan S."/>
            <person name="Thorn A.M."/>
            <person name="Russell D.H."/>
            <person name="Young R."/>
        </authorList>
    </citation>
    <scope>NUCLEOTIDE SEQUENCE [LARGE SCALE GENOMIC DNA]</scope>
</reference>
<keyword evidence="2" id="KW-1185">Reference proteome</keyword>
<dbReference type="Proteomes" id="UP000000463">
    <property type="component" value="Segment"/>
</dbReference>
<evidence type="ECO:0000313" key="1">
    <source>
        <dbReference type="EMBL" id="AFU87878.1"/>
    </source>
</evidence>
<sequence>MSTLPVRTLEQIGHLTWVATRRGGGFDAAFADSDDAIRHAMATGGALGHTLLGWIDMFSPSATFEANQAQVVAFLDRGDEFDRVMSEA</sequence>
<gene>
    <name evidence="1" type="ORF">CcrColossus_gp008</name>
</gene>
<proteinExistence type="predicted"/>
<dbReference type="GeneID" id="13994937"/>
<protein>
    <submittedName>
        <fullName evidence="1">Uncharacterized protein</fullName>
    </submittedName>
</protein>
<name>K4JVL5_9CAUD</name>
<organism evidence="1 2">
    <name type="scientific">Caulobacter phage CcrColossus</name>
    <dbReference type="NCBI Taxonomy" id="1211640"/>
    <lineage>
        <taxon>Viruses</taxon>
        <taxon>Duplodnaviria</taxon>
        <taxon>Heunggongvirae</taxon>
        <taxon>Uroviricota</taxon>
        <taxon>Caudoviricetes</taxon>
        <taxon>Jeanschmidtviridae</taxon>
        <taxon>Colossusvirus</taxon>
        <taxon>Colossusvirus colossus</taxon>
    </lineage>
</organism>
<evidence type="ECO:0000313" key="2">
    <source>
        <dbReference type="Proteomes" id="UP000000463"/>
    </source>
</evidence>
<dbReference type="KEGG" id="vg:13994937"/>
<accession>K4JVL5</accession>
<dbReference type="EMBL" id="JX100810">
    <property type="protein sequence ID" value="AFU87878.1"/>
    <property type="molecule type" value="Genomic_DNA"/>
</dbReference>
<dbReference type="RefSeq" id="YP_006988242.1">
    <property type="nucleotide sequence ID" value="NC_019406.1"/>
</dbReference>